<evidence type="ECO:0000256" key="2">
    <source>
        <dbReference type="SAM" id="Phobius"/>
    </source>
</evidence>
<evidence type="ECO:0000259" key="3">
    <source>
        <dbReference type="PROSITE" id="PS51767"/>
    </source>
</evidence>
<dbReference type="Pfam" id="PF00026">
    <property type="entry name" value="Asp"/>
    <property type="match status" value="2"/>
</dbReference>
<keyword evidence="5" id="KW-1185">Reference proteome</keyword>
<evidence type="ECO:0000313" key="5">
    <source>
        <dbReference type="Proteomes" id="UP000053815"/>
    </source>
</evidence>
<protein>
    <recommendedName>
        <fullName evidence="3">Peptidase A1 domain-containing protein</fullName>
    </recommendedName>
</protein>
<evidence type="ECO:0000256" key="1">
    <source>
        <dbReference type="ARBA" id="ARBA00007447"/>
    </source>
</evidence>
<dbReference type="InterPro" id="IPR034164">
    <property type="entry name" value="Pepsin-like_dom"/>
</dbReference>
<gene>
    <name evidence="4" type="ORF">MAM1_0006d00744</name>
</gene>
<dbReference type="InterPro" id="IPR021109">
    <property type="entry name" value="Peptidase_aspartic_dom_sf"/>
</dbReference>
<keyword evidence="2" id="KW-0812">Transmembrane</keyword>
<dbReference type="EMBL" id="DF836295">
    <property type="protein sequence ID" value="GAN01311.1"/>
    <property type="molecule type" value="Genomic_DNA"/>
</dbReference>
<dbReference type="Gene3D" id="2.40.70.10">
    <property type="entry name" value="Acid Proteases"/>
    <property type="match status" value="2"/>
</dbReference>
<dbReference type="AlphaFoldDB" id="A0A0C9M079"/>
<accession>A0A0C9M079</accession>
<feature type="domain" description="Peptidase A1" evidence="3">
    <location>
        <begin position="27"/>
        <end position="427"/>
    </location>
</feature>
<sequence>MQNHQQQQKQQPWTAHLDLYGNPECDYHAQLTVGSTLMNLVLDTGSANTAVISDLCSSENCTFVQKPYLPIPDSYANFDTVNASYGNAKLHSYWKGYATGQLISFDHVQQAFARIDVITDHQSFFIPRCSKNQGIWGLAHPSLQTRPRKSNGHASNNEQQKLTLFDSIRREKGLPNAFTVQICPKSAVDPAFAHEFNFLGLNSTMRHAQLQQQQQPSITEKACLRDGHFWLGGYPSQSVGSEIVWVPLSHNRYYEVKVDHFLINGKAVAGMEQINVPRTIVDTGTKDIVLTPQNLQKLLYALWQSKLVQFDDSVSKEHEKSFWLDHAQLSLPKNALTISHNVSVDIAFEGNKVVSLPIENILNIRDFGDQMPDWVNVSWTGFANSGGSGNMASTILGNTLFRGKTVIFDRGREEDAAHKKTSRIGFADASACCRASSGKDVDILLSVDSVTKVSTMHQDTSDNTVQICLILLIALSGIGFFSTMAIFLVNVYREKKKKAAAAIDFKDDEQHQIQIMK</sequence>
<organism evidence="4">
    <name type="scientific">Mucor ambiguus</name>
    <dbReference type="NCBI Taxonomy" id="91626"/>
    <lineage>
        <taxon>Eukaryota</taxon>
        <taxon>Fungi</taxon>
        <taxon>Fungi incertae sedis</taxon>
        <taxon>Mucoromycota</taxon>
        <taxon>Mucoromycotina</taxon>
        <taxon>Mucoromycetes</taxon>
        <taxon>Mucorales</taxon>
        <taxon>Mucorineae</taxon>
        <taxon>Mucoraceae</taxon>
        <taxon>Mucor</taxon>
    </lineage>
</organism>
<evidence type="ECO:0000313" key="4">
    <source>
        <dbReference type="EMBL" id="GAN01311.1"/>
    </source>
</evidence>
<dbReference type="InterPro" id="IPR001461">
    <property type="entry name" value="Aspartic_peptidase_A1"/>
</dbReference>
<dbReference type="PROSITE" id="PS51767">
    <property type="entry name" value="PEPTIDASE_A1"/>
    <property type="match status" value="1"/>
</dbReference>
<keyword evidence="2" id="KW-0472">Membrane</keyword>
<feature type="transmembrane region" description="Helical" evidence="2">
    <location>
        <begin position="469"/>
        <end position="489"/>
    </location>
</feature>
<dbReference type="STRING" id="91626.A0A0C9M079"/>
<reference evidence="4" key="1">
    <citation type="submission" date="2014-09" db="EMBL/GenBank/DDBJ databases">
        <title>Draft genome sequence of an oleaginous Mucoromycotina fungus Mucor ambiguus NBRC6742.</title>
        <authorList>
            <person name="Takeda I."/>
            <person name="Yamane N."/>
            <person name="Morita T."/>
            <person name="Tamano K."/>
            <person name="Machida M."/>
            <person name="Baker S."/>
            <person name="Koike H."/>
        </authorList>
    </citation>
    <scope>NUCLEOTIDE SEQUENCE</scope>
    <source>
        <strain evidence="4">NBRC 6742</strain>
    </source>
</reference>
<dbReference type="GO" id="GO:0006508">
    <property type="term" value="P:proteolysis"/>
    <property type="evidence" value="ECO:0007669"/>
    <property type="project" value="InterPro"/>
</dbReference>
<comment type="similarity">
    <text evidence="1">Belongs to the peptidase A1 family.</text>
</comment>
<dbReference type="PANTHER" id="PTHR47966">
    <property type="entry name" value="BETA-SITE APP-CLEAVING ENZYME, ISOFORM A-RELATED"/>
    <property type="match status" value="1"/>
</dbReference>
<dbReference type="GO" id="GO:0004190">
    <property type="term" value="F:aspartic-type endopeptidase activity"/>
    <property type="evidence" value="ECO:0007669"/>
    <property type="project" value="InterPro"/>
</dbReference>
<dbReference type="InterPro" id="IPR033121">
    <property type="entry name" value="PEPTIDASE_A1"/>
</dbReference>
<dbReference type="CDD" id="cd05471">
    <property type="entry name" value="pepsin_like"/>
    <property type="match status" value="1"/>
</dbReference>
<proteinExistence type="inferred from homology"/>
<dbReference type="SUPFAM" id="SSF50630">
    <property type="entry name" value="Acid proteases"/>
    <property type="match status" value="1"/>
</dbReference>
<name>A0A0C9M079_9FUNG</name>
<dbReference type="Proteomes" id="UP000053815">
    <property type="component" value="Unassembled WGS sequence"/>
</dbReference>
<dbReference type="OrthoDB" id="3089at2759"/>
<keyword evidence="2" id="KW-1133">Transmembrane helix</keyword>